<keyword evidence="5" id="KW-0496">Mitochondrion</keyword>
<evidence type="ECO:0000256" key="4">
    <source>
        <dbReference type="ARBA" id="ARBA00022946"/>
    </source>
</evidence>
<dbReference type="PANTHER" id="PTHR31107">
    <property type="entry name" value="APOPTOGENIC PROTEIN 1, MITOCHONDRIAL"/>
    <property type="match status" value="1"/>
</dbReference>
<evidence type="ECO:0000256" key="2">
    <source>
        <dbReference type="ARBA" id="ARBA00005453"/>
    </source>
</evidence>
<evidence type="ECO:0000313" key="7">
    <source>
        <dbReference type="EMBL" id="CAH3122220.1"/>
    </source>
</evidence>
<reference evidence="7 8" key="1">
    <citation type="submission" date="2022-05" db="EMBL/GenBank/DDBJ databases">
        <authorList>
            <consortium name="Genoscope - CEA"/>
            <person name="William W."/>
        </authorList>
    </citation>
    <scope>NUCLEOTIDE SEQUENCE [LARGE SCALE GENOMIC DNA]</scope>
</reference>
<proteinExistence type="inferred from homology"/>
<name>A0ABN8NV11_9CNID</name>
<evidence type="ECO:0000256" key="3">
    <source>
        <dbReference type="ARBA" id="ARBA00022792"/>
    </source>
</evidence>
<protein>
    <recommendedName>
        <fullName evidence="9">Apoptogenic protein 1</fullName>
    </recommendedName>
</protein>
<evidence type="ECO:0000256" key="6">
    <source>
        <dbReference type="ARBA" id="ARBA00023136"/>
    </source>
</evidence>
<keyword evidence="4" id="KW-0809">Transit peptide</keyword>
<dbReference type="PANTHER" id="PTHR31107:SF2">
    <property type="entry name" value="CYTOCHROME C OXIDASE ASSEMBLY FACTOR 8"/>
    <property type="match status" value="1"/>
</dbReference>
<comment type="subcellular location">
    <subcellularLocation>
        <location evidence="1">Mitochondrion inner membrane</location>
        <topology evidence="1">Peripheral membrane protein</topology>
        <orientation evidence="1">Matrix side</orientation>
    </subcellularLocation>
</comment>
<comment type="similarity">
    <text evidence="2">Belongs to the COA8 family.</text>
</comment>
<evidence type="ECO:0000256" key="1">
    <source>
        <dbReference type="ARBA" id="ARBA00004443"/>
    </source>
</evidence>
<evidence type="ECO:0000256" key="5">
    <source>
        <dbReference type="ARBA" id="ARBA00023128"/>
    </source>
</evidence>
<accession>A0ABN8NV11</accession>
<dbReference type="EMBL" id="CALNXK010000037">
    <property type="protein sequence ID" value="CAH3122220.1"/>
    <property type="molecule type" value="Genomic_DNA"/>
</dbReference>
<keyword evidence="8" id="KW-1185">Reference proteome</keyword>
<sequence>QVTENATSAVSPFHSKFNLVGPRDYKSNIRKVIYAKSKDENASEKRFREQQQDLNAWHQVFWEKHNDKFTKSKKAYLKLRSRDTETETSKELADDLSKFYRDFLDGNYQVHTKYLRAWYHRNFQLLWAGLQVSTSRFISKIIPWKSR</sequence>
<keyword evidence="6" id="KW-0472">Membrane</keyword>
<dbReference type="InterPro" id="IPR018796">
    <property type="entry name" value="COA8"/>
</dbReference>
<organism evidence="7 8">
    <name type="scientific">Porites lobata</name>
    <dbReference type="NCBI Taxonomy" id="104759"/>
    <lineage>
        <taxon>Eukaryota</taxon>
        <taxon>Metazoa</taxon>
        <taxon>Cnidaria</taxon>
        <taxon>Anthozoa</taxon>
        <taxon>Hexacorallia</taxon>
        <taxon>Scleractinia</taxon>
        <taxon>Fungiina</taxon>
        <taxon>Poritidae</taxon>
        <taxon>Porites</taxon>
    </lineage>
</organism>
<keyword evidence="3" id="KW-0999">Mitochondrion inner membrane</keyword>
<gene>
    <name evidence="7" type="ORF">PLOB_00029291</name>
</gene>
<dbReference type="Pfam" id="PF10231">
    <property type="entry name" value="COA8"/>
    <property type="match status" value="1"/>
</dbReference>
<comment type="caution">
    <text evidence="7">The sequence shown here is derived from an EMBL/GenBank/DDBJ whole genome shotgun (WGS) entry which is preliminary data.</text>
</comment>
<feature type="non-terminal residue" evidence="7">
    <location>
        <position position="1"/>
    </location>
</feature>
<evidence type="ECO:0000313" key="8">
    <source>
        <dbReference type="Proteomes" id="UP001159405"/>
    </source>
</evidence>
<evidence type="ECO:0008006" key="9">
    <source>
        <dbReference type="Google" id="ProtNLM"/>
    </source>
</evidence>
<dbReference type="Proteomes" id="UP001159405">
    <property type="component" value="Unassembled WGS sequence"/>
</dbReference>